<dbReference type="EMBL" id="LR797291">
    <property type="protein sequence ID" value="CAB4200044.1"/>
    <property type="molecule type" value="Genomic_DNA"/>
</dbReference>
<evidence type="ECO:0000313" key="4">
    <source>
        <dbReference type="EMBL" id="CAB4213943.1"/>
    </source>
</evidence>
<dbReference type="EMBL" id="LR797048">
    <property type="protein sequence ID" value="CAB4184156.1"/>
    <property type="molecule type" value="Genomic_DNA"/>
</dbReference>
<evidence type="ECO:0000313" key="2">
    <source>
        <dbReference type="EMBL" id="CAB4184156.1"/>
    </source>
</evidence>
<proteinExistence type="predicted"/>
<name>A0A6J5SHW3_9CAUD</name>
<evidence type="ECO:0000313" key="3">
    <source>
        <dbReference type="EMBL" id="CAB4200044.1"/>
    </source>
</evidence>
<sequence length="137" mass="15280">MNKKRLMKLAGLLEADANNPKGVKFDLGLWAERPRAKRFPKEVKRLDCNTSACAVGLACLSGAFKEEGLSWESCDSENNITPMFNGHTEYAAVEQFFGITNHQADYLFTYNSYAPDLRSGREGELAVAARIREMVKA</sequence>
<dbReference type="EMBL" id="LR797404">
    <property type="protein sequence ID" value="CAB4213943.1"/>
    <property type="molecule type" value="Genomic_DNA"/>
</dbReference>
<protein>
    <submittedName>
        <fullName evidence="4">Uncharacterized protein</fullName>
    </submittedName>
</protein>
<reference evidence="4" key="1">
    <citation type="submission" date="2020-05" db="EMBL/GenBank/DDBJ databases">
        <authorList>
            <person name="Chiriac C."/>
            <person name="Salcher M."/>
            <person name="Ghai R."/>
            <person name="Kavagutti S V."/>
        </authorList>
    </citation>
    <scope>NUCLEOTIDE SEQUENCE</scope>
</reference>
<accession>A0A6J5SHW3</accession>
<evidence type="ECO:0000313" key="1">
    <source>
        <dbReference type="EMBL" id="CAB4171607.1"/>
    </source>
</evidence>
<gene>
    <name evidence="2" type="ORF">UFOVP1097_31</name>
    <name evidence="3" type="ORF">UFOVP1349_25</name>
    <name evidence="4" type="ORF">UFOVP1456_5</name>
    <name evidence="1" type="ORF">UFOVP925_18</name>
</gene>
<organism evidence="4">
    <name type="scientific">uncultured Caudovirales phage</name>
    <dbReference type="NCBI Taxonomy" id="2100421"/>
    <lineage>
        <taxon>Viruses</taxon>
        <taxon>Duplodnaviria</taxon>
        <taxon>Heunggongvirae</taxon>
        <taxon>Uroviricota</taxon>
        <taxon>Caudoviricetes</taxon>
        <taxon>Peduoviridae</taxon>
        <taxon>Maltschvirus</taxon>
        <taxon>Maltschvirus maltsch</taxon>
    </lineage>
</organism>
<dbReference type="EMBL" id="LR796876">
    <property type="protein sequence ID" value="CAB4171607.1"/>
    <property type="molecule type" value="Genomic_DNA"/>
</dbReference>